<keyword evidence="2" id="KW-1185">Reference proteome</keyword>
<reference evidence="1 2" key="1">
    <citation type="journal article" date="2022" name="Hortic Res">
        <title>A haplotype resolved chromosomal level avocado genome allows analysis of novel avocado genes.</title>
        <authorList>
            <person name="Nath O."/>
            <person name="Fletcher S.J."/>
            <person name="Hayward A."/>
            <person name="Shaw L.M."/>
            <person name="Masouleh A.K."/>
            <person name="Furtado A."/>
            <person name="Henry R.J."/>
            <person name="Mitter N."/>
        </authorList>
    </citation>
    <scope>NUCLEOTIDE SEQUENCE [LARGE SCALE GENOMIC DNA]</scope>
    <source>
        <strain evidence="2">cv. Hass</strain>
    </source>
</reference>
<proteinExistence type="predicted"/>
<evidence type="ECO:0000313" key="2">
    <source>
        <dbReference type="Proteomes" id="UP001234297"/>
    </source>
</evidence>
<name>A0ACC2KG54_PERAE</name>
<gene>
    <name evidence="1" type="ORF">MRB53_028497</name>
</gene>
<dbReference type="EMBL" id="CM056817">
    <property type="protein sequence ID" value="KAJ8619968.1"/>
    <property type="molecule type" value="Genomic_DNA"/>
</dbReference>
<protein>
    <submittedName>
        <fullName evidence="1">Uncharacterized protein</fullName>
    </submittedName>
</protein>
<comment type="caution">
    <text evidence="1">The sequence shown here is derived from an EMBL/GenBank/DDBJ whole genome shotgun (WGS) entry which is preliminary data.</text>
</comment>
<dbReference type="Proteomes" id="UP001234297">
    <property type="component" value="Chromosome 9"/>
</dbReference>
<organism evidence="1 2">
    <name type="scientific">Persea americana</name>
    <name type="common">Avocado</name>
    <dbReference type="NCBI Taxonomy" id="3435"/>
    <lineage>
        <taxon>Eukaryota</taxon>
        <taxon>Viridiplantae</taxon>
        <taxon>Streptophyta</taxon>
        <taxon>Embryophyta</taxon>
        <taxon>Tracheophyta</taxon>
        <taxon>Spermatophyta</taxon>
        <taxon>Magnoliopsida</taxon>
        <taxon>Magnoliidae</taxon>
        <taxon>Laurales</taxon>
        <taxon>Lauraceae</taxon>
        <taxon>Persea</taxon>
    </lineage>
</organism>
<accession>A0ACC2KG54</accession>
<sequence>MASPAPTTPHVVLFPFMSKGHTIHLLHLAHLFSCRGTTLTIFTTPANSPFIHSSVTHTTAKIVEITFPENVPEIPVGVESTDKLPSMALFLPFVHATKLLQPHFEQALHTLPPITCIIYGAFMGWIQLSASKFNIPSLVYYGMSAFSMTISRLSLQDRPHKAVTSDDEPFTLQAFPSLKLCKRDLGEPFNDPDPKGPFFDFIMESARFLAECRGIVLNSFYELEPVYIDYLNREFGLKAWCVGPLCMSSTRVIAPNTKWVQWLDHRQAIQRPVLYVAFGTQADISSPQLKQIAIGLEQSGVDFLWVIRSKEAELGEGEKIAHTYGHF</sequence>
<evidence type="ECO:0000313" key="1">
    <source>
        <dbReference type="EMBL" id="KAJ8619968.1"/>
    </source>
</evidence>